<evidence type="ECO:0000256" key="1">
    <source>
        <dbReference type="SAM" id="SignalP"/>
    </source>
</evidence>
<sequence>MKHLQWTIALGLSALIGAAQAATFGEQVPLGKPLPLGDALKAPPEGNTLFSGRVVEVCQKKGCWAMLEDEGRAVRLMMHEHAFSVPQDYRGPAVVWGVMEEVEMSESMARHLAEDAGRSEPVERREYRIDTLGIRLTGEGG</sequence>
<dbReference type="EMBL" id="JALNMH010000015">
    <property type="protein sequence ID" value="MCK7595284.1"/>
    <property type="molecule type" value="Genomic_DNA"/>
</dbReference>
<evidence type="ECO:0000313" key="3">
    <source>
        <dbReference type="Proteomes" id="UP001431449"/>
    </source>
</evidence>
<reference evidence="2" key="1">
    <citation type="submission" date="2022-04" db="EMBL/GenBank/DDBJ databases">
        <title>Lysobacter sp. CAU 1642 isolated from sea sand.</title>
        <authorList>
            <person name="Kim W."/>
        </authorList>
    </citation>
    <scope>NUCLEOTIDE SEQUENCE</scope>
    <source>
        <strain evidence="2">CAU 1642</strain>
    </source>
</reference>
<dbReference type="Pfam" id="PF16267">
    <property type="entry name" value="DUF4920"/>
    <property type="match status" value="1"/>
</dbReference>
<name>A0ABT0GL70_9GAMM</name>
<dbReference type="InterPro" id="IPR032577">
    <property type="entry name" value="DUF4920"/>
</dbReference>
<dbReference type="Proteomes" id="UP001431449">
    <property type="component" value="Unassembled WGS sequence"/>
</dbReference>
<proteinExistence type="predicted"/>
<accession>A0ABT0GL70</accession>
<feature type="signal peptide" evidence="1">
    <location>
        <begin position="1"/>
        <end position="21"/>
    </location>
</feature>
<comment type="caution">
    <text evidence="2">The sequence shown here is derived from an EMBL/GenBank/DDBJ whole genome shotgun (WGS) entry which is preliminary data.</text>
</comment>
<feature type="chain" id="PRO_5045483929" evidence="1">
    <location>
        <begin position="22"/>
        <end position="141"/>
    </location>
</feature>
<gene>
    <name evidence="2" type="ORF">M0G41_16615</name>
</gene>
<organism evidence="2 3">
    <name type="scientific">Pseudomarimonas salicorniae</name>
    <dbReference type="NCBI Taxonomy" id="2933270"/>
    <lineage>
        <taxon>Bacteria</taxon>
        <taxon>Pseudomonadati</taxon>
        <taxon>Pseudomonadota</taxon>
        <taxon>Gammaproteobacteria</taxon>
        <taxon>Lysobacterales</taxon>
        <taxon>Lysobacteraceae</taxon>
        <taxon>Pseudomarimonas</taxon>
    </lineage>
</organism>
<dbReference type="RefSeq" id="WP_248211122.1">
    <property type="nucleotide sequence ID" value="NZ_JALNMH010000015.1"/>
</dbReference>
<evidence type="ECO:0000313" key="2">
    <source>
        <dbReference type="EMBL" id="MCK7595284.1"/>
    </source>
</evidence>
<keyword evidence="3" id="KW-1185">Reference proteome</keyword>
<protein>
    <submittedName>
        <fullName evidence="2">DUF4920 domain-containing protein</fullName>
    </submittedName>
</protein>
<keyword evidence="1" id="KW-0732">Signal</keyword>